<reference evidence="4" key="1">
    <citation type="journal article" date="2014" name="Nat. Commun.">
        <title>Genome sequence of mungbean and insights into evolution within Vigna species.</title>
        <authorList>
            <person name="Kang Y.J."/>
            <person name="Kim S.K."/>
            <person name="Kim M.Y."/>
            <person name="Lestari P."/>
            <person name="Kim K.H."/>
            <person name="Ha B.K."/>
            <person name="Jun T.H."/>
            <person name="Hwang W.J."/>
            <person name="Lee T."/>
            <person name="Lee J."/>
            <person name="Shim S."/>
            <person name="Yoon M.Y."/>
            <person name="Jang Y.E."/>
            <person name="Han K.S."/>
            <person name="Taeprayoon P."/>
            <person name="Yoon N."/>
            <person name="Somta P."/>
            <person name="Tanya P."/>
            <person name="Kim K.S."/>
            <person name="Gwag J.G."/>
            <person name="Moon J.K."/>
            <person name="Lee Y.H."/>
            <person name="Park B.S."/>
            <person name="Bombarely A."/>
            <person name="Doyle J.J."/>
            <person name="Jackson S.A."/>
            <person name="Schafleitner R."/>
            <person name="Srinives P."/>
            <person name="Varshney R.K."/>
            <person name="Lee S.H."/>
        </authorList>
    </citation>
    <scope>NUCLEOTIDE SEQUENCE [LARGE SCALE GENOMIC DNA]</scope>
    <source>
        <strain evidence="4">cv. VC1973A</strain>
    </source>
</reference>
<dbReference type="InterPro" id="IPR005162">
    <property type="entry name" value="Retrotrans_gag_dom"/>
</dbReference>
<evidence type="ECO:0000313" key="5">
    <source>
        <dbReference type="RefSeq" id="XP_014498662.1"/>
    </source>
</evidence>
<dbReference type="GeneID" id="106759826"/>
<proteinExistence type="predicted"/>
<feature type="coiled-coil region" evidence="1">
    <location>
        <begin position="476"/>
        <end position="503"/>
    </location>
</feature>
<sequence>MASQTGEGGAENDASRRTMADYAIVVGPHHFNSIAKPMVNAANMKMNPALIHLVKSNQFNGLCHESPYEHLTTFNEICNTVKINGVPDEAIKMSLFPFSLGGDAKVWLNFFPENHFTRWEDVVTKFLNKYFPQSKINKGKQEISSFRQGMEETLGQARDRYKSLLRKTPTHGFDEGTVVILFLGGLGSQTKLLLDASAGGNMKFKTPNEAYELIESMATNDNEIHNERGTLSQPKGVFQLQPYDALLAQNKIITQQLEILTKKVMQPQKEPQSVAQVQQQLCELCGDHINGQCAVPENLNKEVNYMGNQFRPNNYNQGWKSHPSNGQGQFGQTNGQFNRPPQQQQQWQQQPSMSDRTTRLEETLQQFMQATLSTQKIIDVDIKSLEIQIGQIAQHLKEMSFKDFGANTEVNPKEECKAITNGSPKRPYGVVEDVMVQINNLRFLVDFVVLEMEENAEIPMILGRPFMKATKVIINVDEGTIALKDQEEEVNEEEKDNKGVDVHQYPLKEHEGLRLGLPVQFNKKLWVVKKLKTDGLIEIESPTSRRTKKMNRKMLKTNLCAQGKSDTKIKDVT</sequence>
<evidence type="ECO:0000256" key="2">
    <source>
        <dbReference type="SAM" id="MobiDB-lite"/>
    </source>
</evidence>
<accession>A0A1S3TY32</accession>
<keyword evidence="4" id="KW-1185">Reference proteome</keyword>
<gene>
    <name evidence="5" type="primary">LOC106759826</name>
</gene>
<dbReference type="Gene3D" id="2.40.70.10">
    <property type="entry name" value="Acid Proteases"/>
    <property type="match status" value="1"/>
</dbReference>
<dbReference type="AlphaFoldDB" id="A0A1S3TY32"/>
<dbReference type="KEGG" id="vra:106759826"/>
<dbReference type="Pfam" id="PF03732">
    <property type="entry name" value="Retrotrans_gag"/>
    <property type="match status" value="1"/>
</dbReference>
<dbReference type="PANTHER" id="PTHR33223:SF11">
    <property type="entry name" value="ELEMENT PROTEIN, PUTATIVE-RELATED"/>
    <property type="match status" value="1"/>
</dbReference>
<dbReference type="CDD" id="cd00303">
    <property type="entry name" value="retropepsin_like"/>
    <property type="match status" value="1"/>
</dbReference>
<organism evidence="4 5">
    <name type="scientific">Vigna radiata var. radiata</name>
    <name type="common">Mung bean</name>
    <name type="synonym">Phaseolus aureus</name>
    <dbReference type="NCBI Taxonomy" id="3916"/>
    <lineage>
        <taxon>Eukaryota</taxon>
        <taxon>Viridiplantae</taxon>
        <taxon>Streptophyta</taxon>
        <taxon>Embryophyta</taxon>
        <taxon>Tracheophyta</taxon>
        <taxon>Spermatophyta</taxon>
        <taxon>Magnoliopsida</taxon>
        <taxon>eudicotyledons</taxon>
        <taxon>Gunneridae</taxon>
        <taxon>Pentapetalae</taxon>
        <taxon>rosids</taxon>
        <taxon>fabids</taxon>
        <taxon>Fabales</taxon>
        <taxon>Fabaceae</taxon>
        <taxon>Papilionoideae</taxon>
        <taxon>50 kb inversion clade</taxon>
        <taxon>NPAAA clade</taxon>
        <taxon>indigoferoid/millettioid clade</taxon>
        <taxon>Phaseoleae</taxon>
        <taxon>Vigna</taxon>
    </lineage>
</organism>
<reference evidence="5" key="2">
    <citation type="submission" date="2025-08" db="UniProtKB">
        <authorList>
            <consortium name="RefSeq"/>
        </authorList>
    </citation>
    <scope>IDENTIFICATION</scope>
    <source>
        <tissue evidence="5">Leaf</tissue>
    </source>
</reference>
<keyword evidence="1" id="KW-0175">Coiled coil</keyword>
<dbReference type="PANTHER" id="PTHR33223">
    <property type="entry name" value="CCHC-TYPE DOMAIN-CONTAINING PROTEIN"/>
    <property type="match status" value="1"/>
</dbReference>
<dbReference type="RefSeq" id="XP_014498662.1">
    <property type="nucleotide sequence ID" value="XM_014643176.1"/>
</dbReference>
<dbReference type="OrthoDB" id="1047367at2759"/>
<evidence type="ECO:0000313" key="4">
    <source>
        <dbReference type="Proteomes" id="UP000087766"/>
    </source>
</evidence>
<evidence type="ECO:0000259" key="3">
    <source>
        <dbReference type="Pfam" id="PF03732"/>
    </source>
</evidence>
<name>A0A1S3TY32_VIGRR</name>
<feature type="domain" description="Retrotransposon gag" evidence="3">
    <location>
        <begin position="95"/>
        <end position="186"/>
    </location>
</feature>
<protein>
    <submittedName>
        <fullName evidence="5">Uncharacterized protein LOC106759826</fullName>
    </submittedName>
</protein>
<feature type="region of interest" description="Disordered" evidence="2">
    <location>
        <begin position="314"/>
        <end position="356"/>
    </location>
</feature>
<dbReference type="Proteomes" id="UP000087766">
    <property type="component" value="Chromosome 1"/>
</dbReference>
<evidence type="ECO:0000256" key="1">
    <source>
        <dbReference type="SAM" id="Coils"/>
    </source>
</evidence>
<feature type="compositionally biased region" description="Polar residues" evidence="2">
    <location>
        <begin position="314"/>
        <end position="324"/>
    </location>
</feature>
<dbReference type="InterPro" id="IPR021109">
    <property type="entry name" value="Peptidase_aspartic_dom_sf"/>
</dbReference>
<feature type="compositionally biased region" description="Low complexity" evidence="2">
    <location>
        <begin position="325"/>
        <end position="351"/>
    </location>
</feature>